<evidence type="ECO:0000313" key="2">
    <source>
        <dbReference type="EMBL" id="TFY72170.1"/>
    </source>
</evidence>
<keyword evidence="1" id="KW-0472">Membrane</keyword>
<dbReference type="EMBL" id="SEOQ01000023">
    <property type="protein sequence ID" value="TFY72170.1"/>
    <property type="molecule type" value="Genomic_DNA"/>
</dbReference>
<keyword evidence="3" id="KW-1185">Reference proteome</keyword>
<keyword evidence="1" id="KW-0812">Transmembrane</keyword>
<evidence type="ECO:0000256" key="1">
    <source>
        <dbReference type="SAM" id="Phobius"/>
    </source>
</evidence>
<proteinExistence type="predicted"/>
<organism evidence="2 3">
    <name type="scientific">Dentipellis fragilis</name>
    <dbReference type="NCBI Taxonomy" id="205917"/>
    <lineage>
        <taxon>Eukaryota</taxon>
        <taxon>Fungi</taxon>
        <taxon>Dikarya</taxon>
        <taxon>Basidiomycota</taxon>
        <taxon>Agaricomycotina</taxon>
        <taxon>Agaricomycetes</taxon>
        <taxon>Russulales</taxon>
        <taxon>Hericiaceae</taxon>
        <taxon>Dentipellis</taxon>
    </lineage>
</organism>
<dbReference type="Proteomes" id="UP000298327">
    <property type="component" value="Unassembled WGS sequence"/>
</dbReference>
<feature type="transmembrane region" description="Helical" evidence="1">
    <location>
        <begin position="15"/>
        <end position="37"/>
    </location>
</feature>
<gene>
    <name evidence="2" type="ORF">EVG20_g837</name>
</gene>
<evidence type="ECO:0000313" key="3">
    <source>
        <dbReference type="Proteomes" id="UP000298327"/>
    </source>
</evidence>
<protein>
    <submittedName>
        <fullName evidence="2">Uncharacterized protein</fullName>
    </submittedName>
</protein>
<reference evidence="2 3" key="1">
    <citation type="submission" date="2019-02" db="EMBL/GenBank/DDBJ databases">
        <title>Genome sequencing of the rare red list fungi Dentipellis fragilis.</title>
        <authorList>
            <person name="Buettner E."/>
            <person name="Kellner H."/>
        </authorList>
    </citation>
    <scope>NUCLEOTIDE SEQUENCE [LARGE SCALE GENOMIC DNA]</scope>
    <source>
        <strain evidence="2 3">DSM 105465</strain>
    </source>
</reference>
<accession>A0A4Y9ZDE5</accession>
<dbReference type="AlphaFoldDB" id="A0A4Y9ZDE5"/>
<name>A0A4Y9ZDE5_9AGAM</name>
<comment type="caution">
    <text evidence="2">The sequence shown here is derived from an EMBL/GenBank/DDBJ whole genome shotgun (WGS) entry which is preliminary data.</text>
</comment>
<keyword evidence="1" id="KW-1133">Transmembrane helix</keyword>
<sequence length="84" mass="9562">MLPAQTLTQGETSAIWPWFWFWSFAILIWVPHLEAALEDRISMQQLQSSVYESTSIRLRRNSRSASAAVIHVEQRSPCDGTAKA</sequence>